<proteinExistence type="predicted"/>
<name>A0A1J5PMV5_9ZZZZ</name>
<reference evidence="2" key="1">
    <citation type="submission" date="2016-10" db="EMBL/GenBank/DDBJ databases">
        <title>Sequence of Gallionella enrichment culture.</title>
        <authorList>
            <person name="Poehlein A."/>
            <person name="Muehling M."/>
            <person name="Daniel R."/>
        </authorList>
    </citation>
    <scope>NUCLEOTIDE SEQUENCE</scope>
</reference>
<feature type="region of interest" description="Disordered" evidence="1">
    <location>
        <begin position="153"/>
        <end position="188"/>
    </location>
</feature>
<evidence type="ECO:0000256" key="1">
    <source>
        <dbReference type="SAM" id="MobiDB-lite"/>
    </source>
</evidence>
<feature type="compositionally biased region" description="Basic and acidic residues" evidence="1">
    <location>
        <begin position="164"/>
        <end position="174"/>
    </location>
</feature>
<comment type="caution">
    <text evidence="2">The sequence shown here is derived from an EMBL/GenBank/DDBJ whole genome shotgun (WGS) entry which is preliminary data.</text>
</comment>
<dbReference type="AlphaFoldDB" id="A0A1J5PMV5"/>
<dbReference type="EMBL" id="MLJW01005019">
    <property type="protein sequence ID" value="OIQ68924.1"/>
    <property type="molecule type" value="Genomic_DNA"/>
</dbReference>
<gene>
    <name evidence="2" type="ORF">GALL_494760</name>
</gene>
<evidence type="ECO:0000313" key="2">
    <source>
        <dbReference type="EMBL" id="OIQ68924.1"/>
    </source>
</evidence>
<sequence>MDRGQYARAHQERTQQTQGKRNQRQHDGPASEQAALFCDCQRVDQRRANQPGQKRGIFNRVPKPPAAPAQLVISPPGTHGNTNGQANPGRCSPGTRPARPGRIQPAIEQCSDGEGKRHRHADITHVKHRRVKHQPGILQQRVEVTAILRNIAQAQKRAGSQQHEQQKPDRDQGHDTQYARQHHIRELA</sequence>
<feature type="region of interest" description="Disordered" evidence="1">
    <location>
        <begin position="46"/>
        <end position="102"/>
    </location>
</feature>
<feature type="region of interest" description="Disordered" evidence="1">
    <location>
        <begin position="1"/>
        <end position="33"/>
    </location>
</feature>
<protein>
    <submittedName>
        <fullName evidence="2">Uncharacterized protein</fullName>
    </submittedName>
</protein>
<feature type="compositionally biased region" description="Basic and acidic residues" evidence="1">
    <location>
        <begin position="1"/>
        <end position="13"/>
    </location>
</feature>
<accession>A0A1J5PMV5</accession>
<organism evidence="2">
    <name type="scientific">mine drainage metagenome</name>
    <dbReference type="NCBI Taxonomy" id="410659"/>
    <lineage>
        <taxon>unclassified sequences</taxon>
        <taxon>metagenomes</taxon>
        <taxon>ecological metagenomes</taxon>
    </lineage>
</organism>